<proteinExistence type="predicted"/>
<name>A0A4D7C088_9SPHN</name>
<keyword evidence="2" id="KW-1185">Reference proteome</keyword>
<dbReference type="InterPro" id="IPR011049">
    <property type="entry name" value="Serralysin-like_metalloprot_C"/>
</dbReference>
<protein>
    <recommendedName>
        <fullName evidence="3">Calcium-binding protein</fullName>
    </recommendedName>
</protein>
<evidence type="ECO:0000313" key="1">
    <source>
        <dbReference type="EMBL" id="QCI79124.1"/>
    </source>
</evidence>
<accession>A0A4D7C088</accession>
<dbReference type="KEGG" id="hgn:E6W36_04795"/>
<evidence type="ECO:0000313" key="2">
    <source>
        <dbReference type="Proteomes" id="UP000298714"/>
    </source>
</evidence>
<reference evidence="2" key="1">
    <citation type="submission" date="2019-04" db="EMBL/GenBank/DDBJ databases">
        <title>Complete genome sequence of Sphingomonas sp. W1-2-3.</title>
        <authorList>
            <person name="Im W.T."/>
        </authorList>
    </citation>
    <scope>NUCLEOTIDE SEQUENCE [LARGE SCALE GENOMIC DNA]</scope>
    <source>
        <strain evidence="2">W1-2-3</strain>
    </source>
</reference>
<dbReference type="Proteomes" id="UP000298714">
    <property type="component" value="Chromosome"/>
</dbReference>
<dbReference type="PRINTS" id="PR00313">
    <property type="entry name" value="CABNDNGRPT"/>
</dbReference>
<dbReference type="AlphaFoldDB" id="A0A4D7C088"/>
<sequence length="345" mass="36252">MLKHGVAGRRGHRILRRSGYCVGVIFWPARAWAARLERIESVIWGTYHGALYGHPGRDEFYGISGQDNRFLFRPGYLDGADIVSGSTALTDIDTLVLYRPDGATGSVRAQAGKFDQVRNIEVVELADPGIVLTVSQQLAGSSQRGFLTINGSSGNDVVSGQPTDPSRGPVTTALVFNANGGADSFTGGEGDDRVRFADETRTGTTLDGRGGFDTLVYTGVGTFDFATLADVRQFEGVELRASDGSATLILDNKPFATSDSGAFTVRSYGSDTIDASRVSAGNTVIARSLTDGATLDVALGGGDDRFEGVFAKGQLNGGAGDDVLDLDFSGSPVFVSGGLYGFTVM</sequence>
<gene>
    <name evidence="1" type="ORF">E6W36_04795</name>
</gene>
<dbReference type="EMBL" id="CP039704">
    <property type="protein sequence ID" value="QCI79124.1"/>
    <property type="molecule type" value="Genomic_DNA"/>
</dbReference>
<dbReference type="SUPFAM" id="SSF51120">
    <property type="entry name" value="beta-Roll"/>
    <property type="match status" value="1"/>
</dbReference>
<organism evidence="1 2">
    <name type="scientific">Hankyongella ginsenosidimutans</name>
    <dbReference type="NCBI Taxonomy" id="1763828"/>
    <lineage>
        <taxon>Bacteria</taxon>
        <taxon>Pseudomonadati</taxon>
        <taxon>Pseudomonadota</taxon>
        <taxon>Alphaproteobacteria</taxon>
        <taxon>Sphingomonadales</taxon>
        <taxon>Sphingomonadaceae</taxon>
        <taxon>Hankyongella</taxon>
    </lineage>
</organism>
<dbReference type="RefSeq" id="WP_222873934.1">
    <property type="nucleotide sequence ID" value="NZ_CP039704.1"/>
</dbReference>
<evidence type="ECO:0008006" key="3">
    <source>
        <dbReference type="Google" id="ProtNLM"/>
    </source>
</evidence>